<dbReference type="SUPFAM" id="SSF52540">
    <property type="entry name" value="P-loop containing nucleoside triphosphate hydrolases"/>
    <property type="match status" value="1"/>
</dbReference>
<dbReference type="eggNOG" id="COG1192">
    <property type="taxonomic scope" value="Bacteria"/>
</dbReference>
<dbReference type="PANTHER" id="PTHR13696:SF99">
    <property type="entry name" value="COBYRINIC ACID AC-DIAMIDE SYNTHASE"/>
    <property type="match status" value="1"/>
</dbReference>
<dbReference type="CDD" id="cd02042">
    <property type="entry name" value="ParAB_family"/>
    <property type="match status" value="1"/>
</dbReference>
<dbReference type="RefSeq" id="WP_035959096.1">
    <property type="nucleotide sequence ID" value="NZ_JROM01000002.1"/>
</dbReference>
<evidence type="ECO:0000313" key="3">
    <source>
        <dbReference type="Proteomes" id="UP000030664"/>
    </source>
</evidence>
<feature type="domain" description="AAA" evidence="1">
    <location>
        <begin position="2"/>
        <end position="189"/>
    </location>
</feature>
<protein>
    <recommendedName>
        <fullName evidence="1">AAA domain-containing protein</fullName>
    </recommendedName>
</protein>
<evidence type="ECO:0000259" key="1">
    <source>
        <dbReference type="Pfam" id="PF13614"/>
    </source>
</evidence>
<dbReference type="Gene3D" id="3.40.50.300">
    <property type="entry name" value="P-loop containing nucleotide triphosphate hydrolases"/>
    <property type="match status" value="1"/>
</dbReference>
<dbReference type="PANTHER" id="PTHR13696">
    <property type="entry name" value="P-LOOP CONTAINING NUCLEOSIDE TRIPHOSPHATE HYDROLASE"/>
    <property type="match status" value="1"/>
</dbReference>
<sequence length="263" mass="28378">MDILATVLQKGGVGKTTTAYHLIRAAQRADKRVLAIDMDPQGNLTTALTPERLPLDEVSLADVINPQQAPGEEPVTLADVIVATIWPGVDLAPTVGRALAIIEQELTQAPRTEERARTLQRALQGVGERYDLVIIDCPPNLGMLTVNALVAAHGAVLVTEAGLFAADGVALMRDTIGSVQQHYNPDLTIRGVLLNKWEPTTLAGREWRLTLQEALGEQLLDPPIPKRAVIRDAIETGDALDSIKGGQSMAELYTRHLAKITSR</sequence>
<dbReference type="STRING" id="223184.AS25_00085"/>
<dbReference type="Proteomes" id="UP000030664">
    <property type="component" value="Unassembled WGS sequence"/>
</dbReference>
<dbReference type="EMBL" id="JROM01000002">
    <property type="protein sequence ID" value="KHE75615.1"/>
    <property type="molecule type" value="Genomic_DNA"/>
</dbReference>
<gene>
    <name evidence="2" type="ORF">AS25_00085</name>
</gene>
<evidence type="ECO:0000313" key="2">
    <source>
        <dbReference type="EMBL" id="KHE75615.1"/>
    </source>
</evidence>
<organism evidence="2 3">
    <name type="scientific">Kocuria marina</name>
    <dbReference type="NCBI Taxonomy" id="223184"/>
    <lineage>
        <taxon>Bacteria</taxon>
        <taxon>Bacillati</taxon>
        <taxon>Actinomycetota</taxon>
        <taxon>Actinomycetes</taxon>
        <taxon>Micrococcales</taxon>
        <taxon>Micrococcaceae</taxon>
        <taxon>Kocuria</taxon>
    </lineage>
</organism>
<proteinExistence type="predicted"/>
<dbReference type="InterPro" id="IPR050678">
    <property type="entry name" value="DNA_Partitioning_ATPase"/>
</dbReference>
<reference evidence="2 3" key="1">
    <citation type="submission" date="2014-09" db="EMBL/GenBank/DDBJ databases">
        <title>High-quality draft genome sequence of Kocuria marina SO9-6, an actinobacterium isolated from a copper mine.</title>
        <authorList>
            <person name="Castro D.B."/>
            <person name="Pereira L.B."/>
            <person name="Silva M.V."/>
            <person name="Silva B.P."/>
            <person name="Zanardi B.R."/>
            <person name="Carlos C."/>
            <person name="Belgini D.R."/>
            <person name="Limache E.G."/>
            <person name="Lacerda G.V."/>
            <person name="Nery M.B."/>
            <person name="Gomes M.B."/>
            <person name="Souza S."/>
            <person name="Silva T.M."/>
            <person name="Rodrigues V.D."/>
            <person name="Paulino L.C."/>
            <person name="Vicentini R."/>
            <person name="Ferraz L.F."/>
            <person name="Ottoboni L.M."/>
        </authorList>
    </citation>
    <scope>NUCLEOTIDE SEQUENCE [LARGE SCALE GENOMIC DNA]</scope>
    <source>
        <strain evidence="2 3">SO9-6</strain>
    </source>
</reference>
<dbReference type="InterPro" id="IPR027417">
    <property type="entry name" value="P-loop_NTPase"/>
</dbReference>
<accession>A0A0B0DFV5</accession>
<dbReference type="Pfam" id="PF13614">
    <property type="entry name" value="AAA_31"/>
    <property type="match status" value="1"/>
</dbReference>
<comment type="caution">
    <text evidence="2">The sequence shown here is derived from an EMBL/GenBank/DDBJ whole genome shotgun (WGS) entry which is preliminary data.</text>
</comment>
<dbReference type="InterPro" id="IPR025669">
    <property type="entry name" value="AAA_dom"/>
</dbReference>
<dbReference type="AlphaFoldDB" id="A0A0B0DFV5"/>
<name>A0A0B0DFV5_9MICC</name>